<dbReference type="AlphaFoldDB" id="A0A238HHG4"/>
<feature type="signal peptide" evidence="1">
    <location>
        <begin position="1"/>
        <end position="20"/>
    </location>
</feature>
<dbReference type="EMBL" id="FXUV02000039">
    <property type="protein sequence ID" value="SNB76658.1"/>
    <property type="molecule type" value="Genomic_DNA"/>
</dbReference>
<dbReference type="RefSeq" id="WP_032136602.1">
    <property type="nucleotide sequence ID" value="NZ_CCNJ01000029.1"/>
</dbReference>
<sequence length="154" mass="17163">MLKKTALIAACLIGSAVAQASDFDGRWVNIQRLEDSKIHSLAAALCQQELELPTLNHLYYGNYAVRVLDINAAAKSVIYRGGEFGTSTPQKIEGAFTTSYSKIRPTSKKSTNSMLILDPRTPEIHRKLVVLEDDHLVFDDQDNFYSCNTINNLK</sequence>
<keyword evidence="1" id="KW-0732">Signal</keyword>
<dbReference type="STRING" id="1522312.GCA_900177895_00201"/>
<dbReference type="EMBL" id="FXUV01000033">
    <property type="protein sequence ID" value="SMQ12832.1"/>
    <property type="molecule type" value="Genomic_DNA"/>
</dbReference>
<name>A0A238HHG4_9NEIS</name>
<gene>
    <name evidence="2" type="ORF">KEBURONENSIS_01649</name>
    <name evidence="3" type="ORF">KEBURONENSIS_01683</name>
</gene>
<protein>
    <submittedName>
        <fullName evidence="2">Uncharacterized protein</fullName>
    </submittedName>
</protein>
<evidence type="ECO:0000313" key="4">
    <source>
        <dbReference type="Proteomes" id="UP000215450"/>
    </source>
</evidence>
<dbReference type="Proteomes" id="UP000215450">
    <property type="component" value="Unassembled WGS sequence"/>
</dbReference>
<organism evidence="2">
    <name type="scientific">Kingella negevensis</name>
    <dbReference type="NCBI Taxonomy" id="1522312"/>
    <lineage>
        <taxon>Bacteria</taxon>
        <taxon>Pseudomonadati</taxon>
        <taxon>Pseudomonadota</taxon>
        <taxon>Betaproteobacteria</taxon>
        <taxon>Neisseriales</taxon>
        <taxon>Neisseriaceae</taxon>
        <taxon>Kingella</taxon>
    </lineage>
</organism>
<accession>A0A238HHG4</accession>
<feature type="chain" id="PRO_5015075192" evidence="1">
    <location>
        <begin position="21"/>
        <end position="154"/>
    </location>
</feature>
<reference evidence="3 4" key="2">
    <citation type="submission" date="2017-06" db="EMBL/GenBank/DDBJ databases">
        <authorList>
            <person name="Kim H.J."/>
            <person name="Triplett B.A."/>
        </authorList>
    </citation>
    <scope>NUCLEOTIDE SEQUENCE [LARGE SCALE GENOMIC DNA]</scope>
    <source>
        <strain evidence="3">Kingella_eburonensis</strain>
    </source>
</reference>
<reference evidence="2" key="1">
    <citation type="submission" date="2017-05" db="EMBL/GenBank/DDBJ databases">
        <authorList>
            <person name="Song R."/>
            <person name="Chenine A.L."/>
            <person name="Ruprecht R.M."/>
        </authorList>
    </citation>
    <scope>NUCLEOTIDE SEQUENCE</scope>
    <source>
        <strain evidence="2">Kingella_eburonensis</strain>
    </source>
</reference>
<proteinExistence type="predicted"/>
<evidence type="ECO:0000313" key="2">
    <source>
        <dbReference type="EMBL" id="SMQ12832.1"/>
    </source>
</evidence>
<evidence type="ECO:0000256" key="1">
    <source>
        <dbReference type="SAM" id="SignalP"/>
    </source>
</evidence>
<evidence type="ECO:0000313" key="3">
    <source>
        <dbReference type="EMBL" id="SNB76658.1"/>
    </source>
</evidence>
<keyword evidence="4" id="KW-1185">Reference proteome</keyword>
<dbReference type="GeneID" id="83626567"/>